<dbReference type="Proteomes" id="UP000253204">
    <property type="component" value="Unassembled WGS sequence"/>
</dbReference>
<feature type="chain" id="PRO_5017001077" description="Outer membrane protein beta-barrel domain-containing protein" evidence="1">
    <location>
        <begin position="24"/>
        <end position="224"/>
    </location>
</feature>
<feature type="signal peptide" evidence="1">
    <location>
        <begin position="1"/>
        <end position="23"/>
    </location>
</feature>
<organism evidence="2 3">
    <name type="scientific">Vreelandella rituensis</name>
    <dbReference type="NCBI Taxonomy" id="2282306"/>
    <lineage>
        <taxon>Bacteria</taxon>
        <taxon>Pseudomonadati</taxon>
        <taxon>Pseudomonadota</taxon>
        <taxon>Gammaproteobacteria</taxon>
        <taxon>Oceanospirillales</taxon>
        <taxon>Halomonadaceae</taxon>
        <taxon>Vreelandella</taxon>
    </lineage>
</organism>
<reference evidence="2 3" key="1">
    <citation type="submission" date="2018-07" db="EMBL/GenBank/DDBJ databases">
        <title>Halomonas rutogse sp. nov., isolated from Lake TangqianCo on Tibetan Plateau.</title>
        <authorList>
            <person name="Lu H."/>
            <person name="Xing P."/>
            <person name="Wu Q."/>
        </authorList>
    </citation>
    <scope>NUCLEOTIDE SEQUENCE [LARGE SCALE GENOMIC DNA]</scope>
    <source>
        <strain evidence="2 3">TQ8S</strain>
    </source>
</reference>
<dbReference type="EMBL" id="QPIJ01000001">
    <property type="protein sequence ID" value="RCV93634.1"/>
    <property type="molecule type" value="Genomic_DNA"/>
</dbReference>
<evidence type="ECO:0000313" key="3">
    <source>
        <dbReference type="Proteomes" id="UP000253204"/>
    </source>
</evidence>
<dbReference type="AlphaFoldDB" id="A0A368U9M5"/>
<protein>
    <recommendedName>
        <fullName evidence="4">Outer membrane protein beta-barrel domain-containing protein</fullName>
    </recommendedName>
</protein>
<dbReference type="Gene3D" id="2.40.160.170">
    <property type="match status" value="1"/>
</dbReference>
<comment type="caution">
    <text evidence="2">The sequence shown here is derived from an EMBL/GenBank/DDBJ whole genome shotgun (WGS) entry which is preliminary data.</text>
</comment>
<keyword evidence="1" id="KW-0732">Signal</keyword>
<evidence type="ECO:0008006" key="4">
    <source>
        <dbReference type="Google" id="ProtNLM"/>
    </source>
</evidence>
<name>A0A368U9M5_9GAMM</name>
<keyword evidence="3" id="KW-1185">Reference proteome</keyword>
<proteinExistence type="predicted"/>
<sequence length="224" mass="23985">MKKTLIAASVAAALMLVATGAQAFEDKVSVGAVGGTTGVGADVSWRFHKNFGVTARYTGGFSFDTDYDTDEAVYDADLDISVGSLHFNLHPFGGGFYLAAGAAFPDIESNATGTPKAGAEYDFNGQRYSAADVGSLNGQITIADGVQPYFGMGWRSTHTNGFELFSEVGVFPTSIDVALSTSNNYEGQNAEFYEDLRQEERNLKDDADAFSVYPVWMIGVSYTF</sequence>
<dbReference type="OrthoDB" id="517121at2"/>
<evidence type="ECO:0000313" key="2">
    <source>
        <dbReference type="EMBL" id="RCV93634.1"/>
    </source>
</evidence>
<evidence type="ECO:0000256" key="1">
    <source>
        <dbReference type="SAM" id="SignalP"/>
    </source>
</evidence>
<gene>
    <name evidence="2" type="ORF">DU506_00320</name>
</gene>
<dbReference type="RefSeq" id="WP_114484962.1">
    <property type="nucleotide sequence ID" value="NZ_CBCSHM010000005.1"/>
</dbReference>
<accession>A0A368U9M5</accession>